<accession>A0AAE1QCK5</accession>
<feature type="transmembrane region" description="Helical" evidence="8">
    <location>
        <begin position="213"/>
        <end position="238"/>
    </location>
</feature>
<evidence type="ECO:0000256" key="4">
    <source>
        <dbReference type="ARBA" id="ARBA00022692"/>
    </source>
</evidence>
<sequence length="396" mass="44127">MAWTHRQIIISIMQVGFGSINTVSTKWADEMEAENSAGDLVQFNHPYFQTEGMFVGEILCMIAFYIFRCISRHRRRSQVELSPSDDQSTQFPKRIFMIPACCDALATSTMYMGLVLTYASSFQMLRGAVIVFTGLFSVAFLGRRLRYFQWIGIGVLISGLLVVGVSDFVGENIEGYTRNGIITGDLMIVAAQVITATQMVVEEKFVTKHDVPPLLAVGWEGLIGFTIITILLIPFYWIPGGIFSSNPRGVLEDIPDAFTQIGNNPMLLLPILGNILSISFFNFAGVSVTKELSATTRMVNDSIRTLIIWIFSLLIGWQYFQYLQLIGFLIYTVGVFLYNDVIILPLLRYMGWVNDALPEDTEPVLSSSSSAAGRVEEDLPGEKVGKDNPNLTVEPM</sequence>
<name>A0AAE1QCK5_9EUCA</name>
<keyword evidence="3" id="KW-0813">Transport</keyword>
<feature type="transmembrane region" description="Helical" evidence="8">
    <location>
        <begin position="47"/>
        <end position="67"/>
    </location>
</feature>
<keyword evidence="6 8" id="KW-0472">Membrane</keyword>
<dbReference type="SUPFAM" id="SSF103481">
    <property type="entry name" value="Multidrug resistance efflux transporter EmrE"/>
    <property type="match status" value="1"/>
</dbReference>
<evidence type="ECO:0000313" key="9">
    <source>
        <dbReference type="EMBL" id="KAK4323846.1"/>
    </source>
</evidence>
<dbReference type="InterPro" id="IPR012404">
    <property type="entry name" value="UCP036436"/>
</dbReference>
<feature type="transmembrane region" description="Helical" evidence="8">
    <location>
        <begin position="124"/>
        <end position="141"/>
    </location>
</feature>
<feature type="region of interest" description="Disordered" evidence="7">
    <location>
        <begin position="363"/>
        <end position="396"/>
    </location>
</feature>
<evidence type="ECO:0000256" key="7">
    <source>
        <dbReference type="SAM" id="MobiDB-lite"/>
    </source>
</evidence>
<evidence type="ECO:0000256" key="3">
    <source>
        <dbReference type="ARBA" id="ARBA00022448"/>
    </source>
</evidence>
<evidence type="ECO:0008006" key="11">
    <source>
        <dbReference type="Google" id="ProtNLM"/>
    </source>
</evidence>
<feature type="transmembrane region" description="Helical" evidence="8">
    <location>
        <begin position="95"/>
        <end position="118"/>
    </location>
</feature>
<evidence type="ECO:0000256" key="6">
    <source>
        <dbReference type="ARBA" id="ARBA00023136"/>
    </source>
</evidence>
<comment type="similarity">
    <text evidence="2">Belongs to the CRT-like transporter family.</text>
</comment>
<dbReference type="PIRSF" id="PIRSF036436">
    <property type="entry name" value="UCP036436"/>
    <property type="match status" value="1"/>
</dbReference>
<dbReference type="GO" id="GO:0016020">
    <property type="term" value="C:membrane"/>
    <property type="evidence" value="ECO:0007669"/>
    <property type="project" value="UniProtKB-SubCell"/>
</dbReference>
<protein>
    <recommendedName>
        <fullName evidence="11">Solute carrier family 35 member F6</fullName>
    </recommendedName>
</protein>
<evidence type="ECO:0000256" key="5">
    <source>
        <dbReference type="ARBA" id="ARBA00022989"/>
    </source>
</evidence>
<comment type="caution">
    <text evidence="9">The sequence shown here is derived from an EMBL/GenBank/DDBJ whole genome shotgun (WGS) entry which is preliminary data.</text>
</comment>
<feature type="transmembrane region" description="Helical" evidence="8">
    <location>
        <begin position="148"/>
        <end position="169"/>
    </location>
</feature>
<dbReference type="Pfam" id="PF08627">
    <property type="entry name" value="CRT-like"/>
    <property type="match status" value="1"/>
</dbReference>
<feature type="transmembrane region" description="Helical" evidence="8">
    <location>
        <begin position="267"/>
        <end position="289"/>
    </location>
</feature>
<feature type="transmembrane region" description="Helical" evidence="8">
    <location>
        <begin position="326"/>
        <end position="347"/>
    </location>
</feature>
<dbReference type="InterPro" id="IPR037185">
    <property type="entry name" value="EmrE-like"/>
</dbReference>
<reference evidence="9" key="1">
    <citation type="submission" date="2023-11" db="EMBL/GenBank/DDBJ databases">
        <title>Genome assemblies of two species of porcelain crab, Petrolisthes cinctipes and Petrolisthes manimaculis (Anomura: Porcellanidae).</title>
        <authorList>
            <person name="Angst P."/>
        </authorList>
    </citation>
    <scope>NUCLEOTIDE SEQUENCE</scope>
    <source>
        <strain evidence="9">PB745_02</strain>
        <tissue evidence="9">Gill</tissue>
    </source>
</reference>
<keyword evidence="10" id="KW-1185">Reference proteome</keyword>
<feature type="compositionally biased region" description="Basic and acidic residues" evidence="7">
    <location>
        <begin position="374"/>
        <end position="386"/>
    </location>
</feature>
<feature type="transmembrane region" description="Helical" evidence="8">
    <location>
        <begin position="181"/>
        <end position="201"/>
    </location>
</feature>
<evidence type="ECO:0000256" key="1">
    <source>
        <dbReference type="ARBA" id="ARBA00004141"/>
    </source>
</evidence>
<gene>
    <name evidence="9" type="ORF">Pmani_005486</name>
</gene>
<proteinExistence type="inferred from homology"/>
<dbReference type="Proteomes" id="UP001292094">
    <property type="component" value="Unassembled WGS sequence"/>
</dbReference>
<comment type="subcellular location">
    <subcellularLocation>
        <location evidence="1">Membrane</location>
        <topology evidence="1">Multi-pass membrane protein</topology>
    </subcellularLocation>
</comment>
<keyword evidence="5 8" id="KW-1133">Transmembrane helix</keyword>
<dbReference type="PANTHER" id="PTHR13146:SF0">
    <property type="entry name" value="SOLUTE CARRIER FAMILY 35 MEMBER F6"/>
    <property type="match status" value="1"/>
</dbReference>
<feature type="transmembrane region" description="Helical" evidence="8">
    <location>
        <begin position="301"/>
        <end position="320"/>
    </location>
</feature>
<dbReference type="AlphaFoldDB" id="A0AAE1QCK5"/>
<dbReference type="InterPro" id="IPR013936">
    <property type="entry name" value="CRT-like"/>
</dbReference>
<evidence type="ECO:0000256" key="8">
    <source>
        <dbReference type="SAM" id="Phobius"/>
    </source>
</evidence>
<evidence type="ECO:0000256" key="2">
    <source>
        <dbReference type="ARBA" id="ARBA00006690"/>
    </source>
</evidence>
<keyword evidence="4 8" id="KW-0812">Transmembrane</keyword>
<evidence type="ECO:0000313" key="10">
    <source>
        <dbReference type="Proteomes" id="UP001292094"/>
    </source>
</evidence>
<dbReference type="EMBL" id="JAWZYT010000409">
    <property type="protein sequence ID" value="KAK4323846.1"/>
    <property type="molecule type" value="Genomic_DNA"/>
</dbReference>
<organism evidence="9 10">
    <name type="scientific">Petrolisthes manimaculis</name>
    <dbReference type="NCBI Taxonomy" id="1843537"/>
    <lineage>
        <taxon>Eukaryota</taxon>
        <taxon>Metazoa</taxon>
        <taxon>Ecdysozoa</taxon>
        <taxon>Arthropoda</taxon>
        <taxon>Crustacea</taxon>
        <taxon>Multicrustacea</taxon>
        <taxon>Malacostraca</taxon>
        <taxon>Eumalacostraca</taxon>
        <taxon>Eucarida</taxon>
        <taxon>Decapoda</taxon>
        <taxon>Pleocyemata</taxon>
        <taxon>Anomura</taxon>
        <taxon>Galatheoidea</taxon>
        <taxon>Porcellanidae</taxon>
        <taxon>Petrolisthes</taxon>
    </lineage>
</organism>
<dbReference type="PANTHER" id="PTHR13146">
    <property type="match status" value="1"/>
</dbReference>